<organism evidence="9 10">
    <name type="scientific">Novipirellula rosea</name>
    <dbReference type="NCBI Taxonomy" id="1031540"/>
    <lineage>
        <taxon>Bacteria</taxon>
        <taxon>Pseudomonadati</taxon>
        <taxon>Planctomycetota</taxon>
        <taxon>Planctomycetia</taxon>
        <taxon>Pirellulales</taxon>
        <taxon>Pirellulaceae</taxon>
        <taxon>Novipirellula</taxon>
    </lineage>
</organism>
<dbReference type="InterPro" id="IPR016177">
    <property type="entry name" value="DNA-bd_dom_sf"/>
</dbReference>
<comment type="caution">
    <text evidence="9">The sequence shown here is derived from an EMBL/GenBank/DDBJ whole genome shotgun (WGS) entry which is preliminary data.</text>
</comment>
<dbReference type="SMART" id="SM00380">
    <property type="entry name" value="AP2"/>
    <property type="match status" value="1"/>
</dbReference>
<evidence type="ECO:0000256" key="2">
    <source>
        <dbReference type="ARBA" id="ARBA00023016"/>
    </source>
</evidence>
<dbReference type="InterPro" id="IPR001471">
    <property type="entry name" value="AP2/ERF_dom"/>
</dbReference>
<keyword evidence="5" id="KW-0804">Transcription</keyword>
<dbReference type="Gene3D" id="3.30.730.10">
    <property type="entry name" value="AP2/ERF domain"/>
    <property type="match status" value="1"/>
</dbReference>
<evidence type="ECO:0000256" key="1">
    <source>
        <dbReference type="ARBA" id="ARBA00023015"/>
    </source>
</evidence>
<dbReference type="PANTHER" id="PTHR31241">
    <property type="entry name" value="DEHYDRATION-RESPONSIVE ELEMENT-BINDING PROTEIN 2C"/>
    <property type="match status" value="1"/>
</dbReference>
<feature type="compositionally biased region" description="Acidic residues" evidence="7">
    <location>
        <begin position="107"/>
        <end position="117"/>
    </location>
</feature>
<dbReference type="RefSeq" id="WP_345326824.1">
    <property type="nucleotide sequence ID" value="NZ_BAABGA010000074.1"/>
</dbReference>
<evidence type="ECO:0000256" key="4">
    <source>
        <dbReference type="ARBA" id="ARBA00023159"/>
    </source>
</evidence>
<feature type="region of interest" description="Disordered" evidence="7">
    <location>
        <begin position="104"/>
        <end position="124"/>
    </location>
</feature>
<keyword evidence="2" id="KW-0346">Stress response</keyword>
<keyword evidence="4" id="KW-0010">Activator</keyword>
<name>A0ABP8NH55_9BACT</name>
<keyword evidence="1" id="KW-0805">Transcription regulation</keyword>
<accession>A0ABP8NH55</accession>
<protein>
    <recommendedName>
        <fullName evidence="8">AP2/ERF domain-containing protein</fullName>
    </recommendedName>
</protein>
<dbReference type="EMBL" id="BAABGA010000074">
    <property type="protein sequence ID" value="GAA4465374.1"/>
    <property type="molecule type" value="Genomic_DNA"/>
</dbReference>
<dbReference type="PROSITE" id="PS51032">
    <property type="entry name" value="AP2_ERF"/>
    <property type="match status" value="1"/>
</dbReference>
<reference evidence="10" key="1">
    <citation type="journal article" date="2019" name="Int. J. Syst. Evol. Microbiol.">
        <title>The Global Catalogue of Microorganisms (GCM) 10K type strain sequencing project: providing services to taxonomists for standard genome sequencing and annotation.</title>
        <authorList>
            <consortium name="The Broad Institute Genomics Platform"/>
            <consortium name="The Broad Institute Genome Sequencing Center for Infectious Disease"/>
            <person name="Wu L."/>
            <person name="Ma J."/>
        </authorList>
    </citation>
    <scope>NUCLEOTIDE SEQUENCE [LARGE SCALE GENOMIC DNA]</scope>
    <source>
        <strain evidence="10">JCM 17759</strain>
    </source>
</reference>
<feature type="coiled-coil region" evidence="6">
    <location>
        <begin position="407"/>
        <end position="441"/>
    </location>
</feature>
<evidence type="ECO:0000256" key="5">
    <source>
        <dbReference type="ARBA" id="ARBA00023163"/>
    </source>
</evidence>
<dbReference type="SUPFAM" id="SSF54171">
    <property type="entry name" value="DNA-binding domain"/>
    <property type="match status" value="1"/>
</dbReference>
<evidence type="ECO:0000313" key="9">
    <source>
        <dbReference type="EMBL" id="GAA4465374.1"/>
    </source>
</evidence>
<feature type="region of interest" description="Disordered" evidence="7">
    <location>
        <begin position="158"/>
        <end position="207"/>
    </location>
</feature>
<evidence type="ECO:0000259" key="8">
    <source>
        <dbReference type="PROSITE" id="PS51032"/>
    </source>
</evidence>
<sequence>MTLQITRVYESVDPSLLRKIKLDVGSSNMRQLDEFRRGPGEVVLSSAKQSKPYLRLQWTLAELRGKEHTALVDRVDSSGFSTFSWHRSLTEVGRDRSYVGSTLVNGDIDDHDAESDWSSDLLPDLERPDEIDYEARRAVFREGQRQAREDNARLLQQVQEEKEQRRREEEEQRKRQAEESKTERQKAKEEHRHGVEQRKHERLARKAERLRIAASERVKRKEELAAERFEKAAKRKREDDAWFEAVGHRSVGFSGVSANRKARQFVASYRRVHLGSFDEPEDAARAYDEAARASGKIKKLNFPTDAEVQELNDEAARASGKIKKLNFPTDAEVQELKNELRPKPKRKTTSRFRGVCLISPLKTRSKKFEASFGPTILGRFSDERDAAIAYDNAALAAGAYRINHASIEDEEERLRLVAADNERYEAERKAKREEKRRLDKELYQKNKLIAAQYTGVFARTTGGNFQSTYKGDHLGIFATPEEAARAYADAVSADGSPQPKKKRKVEPKGQSATSVGRPTSEKQTGTSQRNS</sequence>
<proteinExistence type="predicted"/>
<dbReference type="InterPro" id="IPR036955">
    <property type="entry name" value="AP2/ERF_dom_sf"/>
</dbReference>
<feature type="compositionally biased region" description="Basic and acidic residues" evidence="7">
    <location>
        <begin position="159"/>
        <end position="207"/>
    </location>
</feature>
<feature type="compositionally biased region" description="Polar residues" evidence="7">
    <location>
        <begin position="510"/>
        <end position="531"/>
    </location>
</feature>
<keyword evidence="10" id="KW-1185">Reference proteome</keyword>
<dbReference type="Proteomes" id="UP001500840">
    <property type="component" value="Unassembled WGS sequence"/>
</dbReference>
<evidence type="ECO:0000313" key="10">
    <source>
        <dbReference type="Proteomes" id="UP001500840"/>
    </source>
</evidence>
<keyword evidence="3" id="KW-0238">DNA-binding</keyword>
<feature type="region of interest" description="Disordered" evidence="7">
    <location>
        <begin position="487"/>
        <end position="531"/>
    </location>
</feature>
<gene>
    <name evidence="9" type="ORF">GCM10023156_53030</name>
</gene>
<keyword evidence="6" id="KW-0175">Coiled coil</keyword>
<evidence type="ECO:0000256" key="7">
    <source>
        <dbReference type="SAM" id="MobiDB-lite"/>
    </source>
</evidence>
<dbReference type="PANTHER" id="PTHR31241:SF62">
    <property type="entry name" value="DEHYDRATION-RESPONSIVE ELEMENT-BINDING PROTEIN 2D"/>
    <property type="match status" value="1"/>
</dbReference>
<feature type="domain" description="AP2/ERF" evidence="8">
    <location>
        <begin position="228"/>
        <end position="307"/>
    </location>
</feature>
<evidence type="ECO:0000256" key="3">
    <source>
        <dbReference type="ARBA" id="ARBA00023125"/>
    </source>
</evidence>
<evidence type="ECO:0000256" key="6">
    <source>
        <dbReference type="SAM" id="Coils"/>
    </source>
</evidence>